<evidence type="ECO:0000313" key="3">
    <source>
        <dbReference type="Proteomes" id="UP000185151"/>
    </source>
</evidence>
<evidence type="ECO:0000256" key="1">
    <source>
        <dbReference type="SAM" id="MobiDB-lite"/>
    </source>
</evidence>
<keyword evidence="3" id="KW-1185">Reference proteome</keyword>
<feature type="region of interest" description="Disordered" evidence="1">
    <location>
        <begin position="1"/>
        <end position="31"/>
    </location>
</feature>
<evidence type="ECO:0000313" key="2">
    <source>
        <dbReference type="EMBL" id="SIO68130.1"/>
    </source>
</evidence>
<accession>A0A1N6LH38</accession>
<organism evidence="2 3">
    <name type="scientific">Paraburkholderia phenazinium</name>
    <dbReference type="NCBI Taxonomy" id="60549"/>
    <lineage>
        <taxon>Bacteria</taxon>
        <taxon>Pseudomonadati</taxon>
        <taxon>Pseudomonadota</taxon>
        <taxon>Betaproteobacteria</taxon>
        <taxon>Burkholderiales</taxon>
        <taxon>Burkholderiaceae</taxon>
        <taxon>Paraburkholderia</taxon>
    </lineage>
</organism>
<proteinExistence type="predicted"/>
<dbReference type="EMBL" id="FSRU01000003">
    <property type="protein sequence ID" value="SIO68130.1"/>
    <property type="molecule type" value="Genomic_DNA"/>
</dbReference>
<dbReference type="AlphaFoldDB" id="A0A1N6LH38"/>
<gene>
    <name evidence="2" type="ORF">SAMN05444165_7310</name>
</gene>
<protein>
    <submittedName>
        <fullName evidence="2">Uncharacterized protein</fullName>
    </submittedName>
</protein>
<sequence length="57" mass="6213">MSLATHHAGALSSLSGNKRRRHSKKGIQWAKDGSRLATSSFGINHAIKDQTRFGHCP</sequence>
<reference evidence="2 3" key="1">
    <citation type="submission" date="2016-11" db="EMBL/GenBank/DDBJ databases">
        <authorList>
            <person name="Jaros S."/>
            <person name="Januszkiewicz K."/>
            <person name="Wedrychowicz H."/>
        </authorList>
    </citation>
    <scope>NUCLEOTIDE SEQUENCE [LARGE SCALE GENOMIC DNA]</scope>
    <source>
        <strain evidence="2 3">GAS95</strain>
    </source>
</reference>
<dbReference type="Proteomes" id="UP000185151">
    <property type="component" value="Unassembled WGS sequence"/>
</dbReference>
<name>A0A1N6LH38_9BURK</name>